<dbReference type="InterPro" id="IPR050107">
    <property type="entry name" value="ABC_carbohydrate_import_ATPase"/>
</dbReference>
<dbReference type="SMART" id="SM00382">
    <property type="entry name" value="AAA"/>
    <property type="match status" value="2"/>
</dbReference>
<dbReference type="InterPro" id="IPR003439">
    <property type="entry name" value="ABC_transporter-like_ATP-bd"/>
</dbReference>
<reference evidence="9" key="1">
    <citation type="journal article" date="2019" name="Int. J. Syst. Evol. Microbiol.">
        <title>The Global Catalogue of Microorganisms (GCM) 10K type strain sequencing project: providing services to taxonomists for standard genome sequencing and annotation.</title>
        <authorList>
            <consortium name="The Broad Institute Genomics Platform"/>
            <consortium name="The Broad Institute Genome Sequencing Center for Infectious Disease"/>
            <person name="Wu L."/>
            <person name="Ma J."/>
        </authorList>
    </citation>
    <scope>NUCLEOTIDE SEQUENCE [LARGE SCALE GENOMIC DNA]</scope>
    <source>
        <strain evidence="9">CCUG 61696</strain>
    </source>
</reference>
<dbReference type="SUPFAM" id="SSF52540">
    <property type="entry name" value="P-loop containing nucleoside triphosphate hydrolases"/>
    <property type="match status" value="2"/>
</dbReference>
<comment type="caution">
    <text evidence="8">The sequence shown here is derived from an EMBL/GenBank/DDBJ whole genome shotgun (WGS) entry which is preliminary data.</text>
</comment>
<dbReference type="Pfam" id="PF00005">
    <property type="entry name" value="ABC_tran"/>
    <property type="match status" value="2"/>
</dbReference>
<dbReference type="CDD" id="cd03216">
    <property type="entry name" value="ABC_Carb_Monos_I"/>
    <property type="match status" value="1"/>
</dbReference>
<dbReference type="PANTHER" id="PTHR43790">
    <property type="entry name" value="CARBOHYDRATE TRANSPORT ATP-BINDING PROTEIN MG119-RELATED"/>
    <property type="match status" value="1"/>
</dbReference>
<keyword evidence="2" id="KW-0813">Transport</keyword>
<dbReference type="InterPro" id="IPR027417">
    <property type="entry name" value="P-loop_NTPase"/>
</dbReference>
<dbReference type="Proteomes" id="UP001597171">
    <property type="component" value="Unassembled WGS sequence"/>
</dbReference>
<evidence type="ECO:0000256" key="3">
    <source>
        <dbReference type="ARBA" id="ARBA00022597"/>
    </source>
</evidence>
<dbReference type="PROSITE" id="PS50893">
    <property type="entry name" value="ABC_TRANSPORTER_2"/>
    <property type="match status" value="2"/>
</dbReference>
<evidence type="ECO:0000256" key="6">
    <source>
        <dbReference type="ARBA" id="ARBA00022840"/>
    </source>
</evidence>
<dbReference type="InterPro" id="IPR017871">
    <property type="entry name" value="ABC_transporter-like_CS"/>
</dbReference>
<gene>
    <name evidence="8" type="ORF">ACFQ4O_01250</name>
</gene>
<dbReference type="PROSITE" id="PS00211">
    <property type="entry name" value="ABC_TRANSPORTER_1"/>
    <property type="match status" value="1"/>
</dbReference>
<feature type="domain" description="ABC transporter" evidence="7">
    <location>
        <begin position="253"/>
        <end position="501"/>
    </location>
</feature>
<evidence type="ECO:0000256" key="1">
    <source>
        <dbReference type="ARBA" id="ARBA00005417"/>
    </source>
</evidence>
<evidence type="ECO:0000256" key="5">
    <source>
        <dbReference type="ARBA" id="ARBA00022741"/>
    </source>
</evidence>
<sequence length="512" mass="55287">MPASTASIELVRLRKSYGPVEVLRGVDLEFRAGEVHALLGANGAGKSTLLGCLSGAVRPTSGSIVVDGQAFQGFAPREALDAGISIIYQHFQLAPTLSVSDNVFLGDEIRTQSSLLDRRKQRAATSDVLQRINLNISPDALVEDLSVGEQQGVEIARSVRREPRLLILDEPTAALGKHEVEALLALVRRLAHDLGVAVVYVTHLLGEVMDVADRVTILREGQVLWTRERNDVVIADIVEAISPGALSVHRSGERSASSARLASFEGFRTAFCGPLDLDVREGEIIGVYGMLGSGRTDLLETIAGARSGWEGKLRLGEADLDHGSVAQAMAAGVALVASDRISQSLFPSLTAIENLMMPHYPQVSRLWRNVRKEHRVFAETARKLHLNPPSPETAGGAFSGGNAQKLMLGRWLAGLSDVRLLLLDEPTQGVDIGSRAKIYELLRAFTEERPGRAVIFATSDPEEALALADRIAILINGQLEHVVEPTIEEAQLLSLAQTIEVDHRQLALRSAP</sequence>
<dbReference type="RefSeq" id="WP_378773789.1">
    <property type="nucleotide sequence ID" value="NZ_JBHTMX010000003.1"/>
</dbReference>
<dbReference type="EMBL" id="JBHTMX010000003">
    <property type="protein sequence ID" value="MFD1330621.1"/>
    <property type="molecule type" value="Genomic_DNA"/>
</dbReference>
<dbReference type="PANTHER" id="PTHR43790:SF9">
    <property type="entry name" value="GALACTOFURANOSE TRANSPORTER ATP-BINDING PROTEIN YTFR"/>
    <property type="match status" value="1"/>
</dbReference>
<proteinExistence type="inferred from homology"/>
<evidence type="ECO:0000313" key="8">
    <source>
        <dbReference type="EMBL" id="MFD1330621.1"/>
    </source>
</evidence>
<dbReference type="InterPro" id="IPR003593">
    <property type="entry name" value="AAA+_ATPase"/>
</dbReference>
<organism evidence="8 9">
    <name type="scientific">Methylopila musalis</name>
    <dbReference type="NCBI Taxonomy" id="1134781"/>
    <lineage>
        <taxon>Bacteria</taxon>
        <taxon>Pseudomonadati</taxon>
        <taxon>Pseudomonadota</taxon>
        <taxon>Alphaproteobacteria</taxon>
        <taxon>Hyphomicrobiales</taxon>
        <taxon>Methylopilaceae</taxon>
        <taxon>Methylopila</taxon>
    </lineage>
</organism>
<feature type="domain" description="ABC transporter" evidence="7">
    <location>
        <begin position="8"/>
        <end position="245"/>
    </location>
</feature>
<protein>
    <submittedName>
        <fullName evidence="8">Sugar ABC transporter ATP-binding protein</fullName>
    </submittedName>
</protein>
<evidence type="ECO:0000259" key="7">
    <source>
        <dbReference type="PROSITE" id="PS50893"/>
    </source>
</evidence>
<keyword evidence="5" id="KW-0547">Nucleotide-binding</keyword>
<keyword evidence="6 8" id="KW-0067">ATP-binding</keyword>
<evidence type="ECO:0000256" key="4">
    <source>
        <dbReference type="ARBA" id="ARBA00022737"/>
    </source>
</evidence>
<name>A0ABW3Z2Z8_9HYPH</name>
<evidence type="ECO:0000256" key="2">
    <source>
        <dbReference type="ARBA" id="ARBA00022448"/>
    </source>
</evidence>
<accession>A0ABW3Z2Z8</accession>
<keyword evidence="4" id="KW-0677">Repeat</keyword>
<dbReference type="Gene3D" id="3.40.50.300">
    <property type="entry name" value="P-loop containing nucleotide triphosphate hydrolases"/>
    <property type="match status" value="2"/>
</dbReference>
<keyword evidence="9" id="KW-1185">Reference proteome</keyword>
<comment type="similarity">
    <text evidence="1">Belongs to the ABC transporter superfamily.</text>
</comment>
<keyword evidence="3" id="KW-0762">Sugar transport</keyword>
<dbReference type="GO" id="GO:0005524">
    <property type="term" value="F:ATP binding"/>
    <property type="evidence" value="ECO:0007669"/>
    <property type="project" value="UniProtKB-KW"/>
</dbReference>
<dbReference type="CDD" id="cd03215">
    <property type="entry name" value="ABC_Carb_Monos_II"/>
    <property type="match status" value="1"/>
</dbReference>
<evidence type="ECO:0000313" key="9">
    <source>
        <dbReference type="Proteomes" id="UP001597171"/>
    </source>
</evidence>